<evidence type="ECO:0000259" key="3">
    <source>
        <dbReference type="PROSITE" id="PS50158"/>
    </source>
</evidence>
<dbReference type="InterPro" id="IPR005162">
    <property type="entry name" value="Retrotrans_gag_dom"/>
</dbReference>
<keyword evidence="1" id="KW-0862">Zinc</keyword>
<dbReference type="InterPro" id="IPR001878">
    <property type="entry name" value="Znf_CCHC"/>
</dbReference>
<dbReference type="Pfam" id="PF00098">
    <property type="entry name" value="zf-CCHC"/>
    <property type="match status" value="4"/>
</dbReference>
<feature type="compositionally biased region" description="Basic and acidic residues" evidence="2">
    <location>
        <begin position="113"/>
        <end position="122"/>
    </location>
</feature>
<proteinExistence type="predicted"/>
<dbReference type="PROSITE" id="PS50158">
    <property type="entry name" value="ZF_CCHC"/>
    <property type="match status" value="4"/>
</dbReference>
<gene>
    <name evidence="4" type="primary">OSJNBa0070O11.8</name>
</gene>
<dbReference type="SMART" id="SM00343">
    <property type="entry name" value="ZnF_C2HC"/>
    <property type="match status" value="5"/>
</dbReference>
<feature type="region of interest" description="Disordered" evidence="2">
    <location>
        <begin position="375"/>
        <end position="410"/>
    </location>
</feature>
<protein>
    <submittedName>
        <fullName evidence="4">OSJNBa0070O11.8 protein</fullName>
    </submittedName>
</protein>
<feature type="compositionally biased region" description="Polar residues" evidence="2">
    <location>
        <begin position="811"/>
        <end position="821"/>
    </location>
</feature>
<evidence type="ECO:0000313" key="4">
    <source>
        <dbReference type="EMBL" id="CAE03177.2"/>
    </source>
</evidence>
<dbReference type="PROSITE" id="PS51257">
    <property type="entry name" value="PROKAR_LIPOPROTEIN"/>
    <property type="match status" value="1"/>
</dbReference>
<dbReference type="GO" id="GO:0008270">
    <property type="term" value="F:zinc ion binding"/>
    <property type="evidence" value="ECO:0007669"/>
    <property type="project" value="UniProtKB-KW"/>
</dbReference>
<name>Q7FB33_ORYSJ</name>
<feature type="region of interest" description="Disordered" evidence="2">
    <location>
        <begin position="765"/>
        <end position="823"/>
    </location>
</feature>
<feature type="compositionally biased region" description="Polar residues" evidence="2">
    <location>
        <begin position="375"/>
        <end position="398"/>
    </location>
</feature>
<organism evidence="4 5">
    <name type="scientific">Oryza sativa subsp. japonica</name>
    <name type="common">Rice</name>
    <dbReference type="NCBI Taxonomy" id="39947"/>
    <lineage>
        <taxon>Eukaryota</taxon>
        <taxon>Viridiplantae</taxon>
        <taxon>Streptophyta</taxon>
        <taxon>Embryophyta</taxon>
        <taxon>Tracheophyta</taxon>
        <taxon>Spermatophyta</taxon>
        <taxon>Magnoliopsida</taxon>
        <taxon>Liliopsida</taxon>
        <taxon>Poales</taxon>
        <taxon>Poaceae</taxon>
        <taxon>BOP clade</taxon>
        <taxon>Oryzoideae</taxon>
        <taxon>Oryzeae</taxon>
        <taxon>Oryzinae</taxon>
        <taxon>Oryza</taxon>
        <taxon>Oryza sativa</taxon>
    </lineage>
</organism>
<feature type="domain" description="CCHC-type" evidence="3">
    <location>
        <begin position="829"/>
        <end position="842"/>
    </location>
</feature>
<dbReference type="EMBL" id="AL606445">
    <property type="protein sequence ID" value="CAE03177.2"/>
    <property type="molecule type" value="Genomic_DNA"/>
</dbReference>
<keyword evidence="1" id="KW-0863">Zinc-finger</keyword>
<feature type="compositionally biased region" description="Polar residues" evidence="2">
    <location>
        <begin position="771"/>
        <end position="781"/>
    </location>
</feature>
<sequence length="883" mass="98483">MDISRTNEGYTSCGPVVEMSWHRAGVLLLGAQSCLPVPEVPAVGGVGSVLLSMARMGWKLCHVFRPYAVVNKPNIHHNSKRLRSVKVLSLVSNLSLPFVFPLSLSKPLQQMADNEKGNKVRSQDIGTSSSRVNEAPDTSCVTLVQHLINQNRLLIEILQQHQTPILNLSQIQPQVQLEAVQALTPQVSMPPASRRTHGDVPHVDSKEASIICFMCDEQGHYARECPQQKRKTPMRTEDEVRKMIITSIEWPPPGMTKRQRRNTFRGAPQLTEHLLANGGRVSDSEDSDQVSSDDEDEKSPQGFNQNKMERKACSRCGEIGHVASSCATTCVHCEEDHPPDRCPTSRITCFFCEGTDHVPKDCQFSFLLTKKMANQPASSNGEKHQGNTNPRQDYSFSLTPVPGQRNQNEKRKCRVRKDICCFNCQGMGHFADKCPKPRNIAASTSVHATPCNQKLAPQRIVIHASRSSPIAPVATAPTPASALPQGVNAQLQPQPPVDNTEASIGIVPLDVPAQQPRNQNWNNPAGATNVQVPTVQQQCKLSEFLKTETPTFAIAVDPMEASDWLRTVEKKLGLVQCTDQERVVFATHQLISHVPAGMITLRKREFRYLNQEDLTVTEYLHEFHRLAHYAPEDVENDEDKQEKFLQALKDEIAVQLLLEEYEDFEKLVDKAIQLESEHNRMKNCKRRIVSIPVSSCGNQRQRTEPLQIIGSSVAHQEFPPQEDGHNADNNISNTNDDDTTNNHAPCPISDHSNQACNVNIIHQGVDDSIDDGTQNDNPSNCDSEKDSNGDSNYGTTDANVSKDFQPPIPTPSQNDRPQTDSSAKKTLICYNCKEPRHYSRDCLQPRQSRPPHYRQVTQSRHPNRIVVTGANTVPVRPRVNQNP</sequence>
<dbReference type="Proteomes" id="UP000000763">
    <property type="component" value="Chromosome 4"/>
</dbReference>
<dbReference type="Gene3D" id="4.10.60.10">
    <property type="entry name" value="Zinc finger, CCHC-type"/>
    <property type="match status" value="2"/>
</dbReference>
<feature type="domain" description="CCHC-type" evidence="3">
    <location>
        <begin position="313"/>
        <end position="326"/>
    </location>
</feature>
<feature type="domain" description="CCHC-type" evidence="3">
    <location>
        <begin position="212"/>
        <end position="227"/>
    </location>
</feature>
<evidence type="ECO:0000256" key="2">
    <source>
        <dbReference type="SAM" id="MobiDB-lite"/>
    </source>
</evidence>
<feature type="region of interest" description="Disordered" evidence="2">
    <location>
        <begin position="716"/>
        <end position="750"/>
    </location>
</feature>
<dbReference type="PANTHER" id="PTHR23002">
    <property type="entry name" value="ZINC FINGER CCHC DOMAIN CONTAINING PROTEIN"/>
    <property type="match status" value="1"/>
</dbReference>
<reference evidence="5" key="2">
    <citation type="journal article" date="2008" name="Nucleic Acids Res.">
        <title>The rice annotation project database (RAP-DB): 2008 update.</title>
        <authorList>
            <consortium name="The rice annotation project (RAP)"/>
        </authorList>
    </citation>
    <scope>GENOME REANNOTATION</scope>
    <source>
        <strain evidence="5">cv. Nipponbare</strain>
    </source>
</reference>
<dbReference type="SUPFAM" id="SSF57756">
    <property type="entry name" value="Retrovirus zinc finger-like domains"/>
    <property type="match status" value="3"/>
</dbReference>
<dbReference type="GO" id="GO:0003676">
    <property type="term" value="F:nucleic acid binding"/>
    <property type="evidence" value="ECO:0007669"/>
    <property type="project" value="InterPro"/>
</dbReference>
<feature type="domain" description="CCHC-type" evidence="3">
    <location>
        <begin position="421"/>
        <end position="436"/>
    </location>
</feature>
<evidence type="ECO:0000313" key="5">
    <source>
        <dbReference type="Proteomes" id="UP000000763"/>
    </source>
</evidence>
<feature type="compositionally biased region" description="Polar residues" evidence="2">
    <location>
        <begin position="789"/>
        <end position="799"/>
    </location>
</feature>
<feature type="region of interest" description="Disordered" evidence="2">
    <location>
        <begin position="841"/>
        <end position="861"/>
    </location>
</feature>
<keyword evidence="1" id="KW-0479">Metal-binding</keyword>
<dbReference type="Pfam" id="PF03732">
    <property type="entry name" value="Retrotrans_gag"/>
    <property type="match status" value="1"/>
</dbReference>
<evidence type="ECO:0000256" key="1">
    <source>
        <dbReference type="PROSITE-ProRule" id="PRU00047"/>
    </source>
</evidence>
<feature type="region of interest" description="Disordered" evidence="2">
    <location>
        <begin position="275"/>
        <end position="306"/>
    </location>
</feature>
<feature type="region of interest" description="Disordered" evidence="2">
    <location>
        <begin position="113"/>
        <end position="133"/>
    </location>
</feature>
<reference evidence="5" key="1">
    <citation type="journal article" date="2005" name="Nature">
        <title>The map-based sequence of the rice genome.</title>
        <authorList>
            <consortium name="International rice genome sequencing project (IRGSP)"/>
            <person name="Matsumoto T."/>
            <person name="Wu J."/>
            <person name="Kanamori H."/>
            <person name="Katayose Y."/>
            <person name="Fujisawa M."/>
            <person name="Namiki N."/>
            <person name="Mizuno H."/>
            <person name="Yamamoto K."/>
            <person name="Antonio B.A."/>
            <person name="Baba T."/>
            <person name="Sakata K."/>
            <person name="Nagamura Y."/>
            <person name="Aoki H."/>
            <person name="Arikawa K."/>
            <person name="Arita K."/>
            <person name="Bito T."/>
            <person name="Chiden Y."/>
            <person name="Fujitsuka N."/>
            <person name="Fukunaka R."/>
            <person name="Hamada M."/>
            <person name="Harada C."/>
            <person name="Hayashi A."/>
            <person name="Hijishita S."/>
            <person name="Honda M."/>
            <person name="Hosokawa S."/>
            <person name="Ichikawa Y."/>
            <person name="Idonuma A."/>
            <person name="Iijima M."/>
            <person name="Ikeda M."/>
            <person name="Ikeno M."/>
            <person name="Ito K."/>
            <person name="Ito S."/>
            <person name="Ito T."/>
            <person name="Ito Y."/>
            <person name="Ito Y."/>
            <person name="Iwabuchi A."/>
            <person name="Kamiya K."/>
            <person name="Karasawa W."/>
            <person name="Kurita K."/>
            <person name="Katagiri S."/>
            <person name="Kikuta A."/>
            <person name="Kobayashi H."/>
            <person name="Kobayashi N."/>
            <person name="Machita K."/>
            <person name="Maehara T."/>
            <person name="Masukawa M."/>
            <person name="Mizubayashi T."/>
            <person name="Mukai Y."/>
            <person name="Nagasaki H."/>
            <person name="Nagata Y."/>
            <person name="Naito S."/>
            <person name="Nakashima M."/>
            <person name="Nakama Y."/>
            <person name="Nakamichi Y."/>
            <person name="Nakamura M."/>
            <person name="Meguro A."/>
            <person name="Negishi M."/>
            <person name="Ohta I."/>
            <person name="Ohta T."/>
            <person name="Okamoto M."/>
            <person name="Ono N."/>
            <person name="Saji S."/>
            <person name="Sakaguchi M."/>
            <person name="Sakai K."/>
            <person name="Shibata M."/>
            <person name="Shimokawa T."/>
            <person name="Song J."/>
            <person name="Takazaki Y."/>
            <person name="Terasawa K."/>
            <person name="Tsugane M."/>
            <person name="Tsuji K."/>
            <person name="Ueda S."/>
            <person name="Waki K."/>
            <person name="Yamagata H."/>
            <person name="Yamamoto M."/>
            <person name="Yamamoto S."/>
            <person name="Yamane H."/>
            <person name="Yoshiki S."/>
            <person name="Yoshihara R."/>
            <person name="Yukawa K."/>
            <person name="Zhong H."/>
            <person name="Yano M."/>
            <person name="Yuan Q."/>
            <person name="Ouyang S."/>
            <person name="Liu J."/>
            <person name="Jones K.M."/>
            <person name="Gansberger K."/>
            <person name="Moffat K."/>
            <person name="Hill J."/>
            <person name="Bera J."/>
            <person name="Fadrosh D."/>
            <person name="Jin S."/>
            <person name="Johri S."/>
            <person name="Kim M."/>
            <person name="Overton L."/>
            <person name="Reardon M."/>
            <person name="Tsitrin T."/>
            <person name="Vuong H."/>
            <person name="Weaver B."/>
            <person name="Ciecko A."/>
            <person name="Tallon L."/>
            <person name="Jackson J."/>
            <person name="Pai G."/>
            <person name="Aken S.V."/>
            <person name="Utterback T."/>
            <person name="Reidmuller S."/>
            <person name="Feldblyum T."/>
            <person name="Hsiao J."/>
            <person name="Zismann V."/>
            <person name="Iobst S."/>
            <person name="de Vazeille A.R."/>
            <person name="Buell C.R."/>
            <person name="Ying K."/>
            <person name="Li Y."/>
            <person name="Lu T."/>
            <person name="Huang Y."/>
            <person name="Zhao Q."/>
            <person name="Feng Q."/>
            <person name="Zhang L."/>
            <person name="Zhu J."/>
            <person name="Weng Q."/>
            <person name="Mu J."/>
            <person name="Lu Y."/>
            <person name="Fan D."/>
            <person name="Liu Y."/>
            <person name="Guan J."/>
            <person name="Zhang Y."/>
            <person name="Yu S."/>
            <person name="Liu X."/>
            <person name="Zhang Y."/>
            <person name="Hong G."/>
            <person name="Han B."/>
            <person name="Choisne N."/>
            <person name="Demange N."/>
            <person name="Orjeda G."/>
            <person name="Samain S."/>
            <person name="Cattolico L."/>
            <person name="Pelletier E."/>
            <person name="Couloux A."/>
            <person name="Segurens B."/>
            <person name="Wincker P."/>
            <person name="D'Hont A."/>
            <person name="Scarpelli C."/>
            <person name="Weissenbach J."/>
            <person name="Salanoubat M."/>
            <person name="Quetier F."/>
            <person name="Yu Y."/>
            <person name="Kim H.R."/>
            <person name="Rambo T."/>
            <person name="Currie J."/>
            <person name="Collura K."/>
            <person name="Luo M."/>
            <person name="Yang T."/>
            <person name="Ammiraju J.S.S."/>
            <person name="Engler F."/>
            <person name="Soderlund C."/>
            <person name="Wing R.A."/>
            <person name="Palmer L.E."/>
            <person name="de la Bastide M."/>
            <person name="Spiegel L."/>
            <person name="Nascimento L."/>
            <person name="Zutavern T."/>
            <person name="O'Shaughnessy A."/>
            <person name="Dike S."/>
            <person name="Dedhia N."/>
            <person name="Preston R."/>
            <person name="Balija V."/>
            <person name="McCombie W.R."/>
            <person name="Chow T."/>
            <person name="Chen H."/>
            <person name="Chung M."/>
            <person name="Chen C."/>
            <person name="Shaw J."/>
            <person name="Wu H."/>
            <person name="Hsiao K."/>
            <person name="Chao Y."/>
            <person name="Chu M."/>
            <person name="Cheng C."/>
            <person name="Hour A."/>
            <person name="Lee P."/>
            <person name="Lin S."/>
            <person name="Lin Y."/>
            <person name="Liou J."/>
            <person name="Liu S."/>
            <person name="Hsing Y."/>
            <person name="Raghuvanshi S."/>
            <person name="Mohanty A."/>
            <person name="Bharti A.K."/>
            <person name="Gaur A."/>
            <person name="Gupta V."/>
            <person name="Kumar D."/>
            <person name="Ravi V."/>
            <person name="Vij S."/>
            <person name="Kapur A."/>
            <person name="Khurana P."/>
            <person name="Khurana P."/>
            <person name="Khurana J.P."/>
            <person name="Tyagi A.K."/>
            <person name="Gaikwad K."/>
            <person name="Singh A."/>
            <person name="Dalal V."/>
            <person name="Srivastava S."/>
            <person name="Dixit A."/>
            <person name="Pal A.K."/>
            <person name="Ghazi I.A."/>
            <person name="Yadav M."/>
            <person name="Pandit A."/>
            <person name="Bhargava A."/>
            <person name="Sureshbabu K."/>
            <person name="Batra K."/>
            <person name="Sharma T.R."/>
            <person name="Mohapatra T."/>
            <person name="Singh N.K."/>
            <person name="Messing J."/>
            <person name="Nelson A.B."/>
            <person name="Fuks G."/>
            <person name="Kavchok S."/>
            <person name="Keizer G."/>
            <person name="Linton E."/>
            <person name="Llaca V."/>
            <person name="Song R."/>
            <person name="Tanyolac B."/>
            <person name="Young S."/>
            <person name="Ho-Il K."/>
            <person name="Hahn J.H."/>
            <person name="Sangsakoo G."/>
            <person name="Vanavichit A."/>
            <person name="de Mattos Luiz.A.T."/>
            <person name="Zimmer P.D."/>
            <person name="Malone G."/>
            <person name="Dellagostin O."/>
            <person name="de Oliveira A.C."/>
            <person name="Bevan M."/>
            <person name="Bancroft I."/>
            <person name="Minx P."/>
            <person name="Cordum H."/>
            <person name="Wilson R."/>
            <person name="Cheng Z."/>
            <person name="Jin W."/>
            <person name="Jiang J."/>
            <person name="Leong S.A."/>
            <person name="Iwama H."/>
            <person name="Gojobori T."/>
            <person name="Itoh T."/>
            <person name="Niimura Y."/>
            <person name="Fujii Y."/>
            <person name="Habara T."/>
            <person name="Sakai H."/>
            <person name="Sato Y."/>
            <person name="Wilson G."/>
            <person name="Kumar K."/>
            <person name="McCouch S."/>
            <person name="Juretic N."/>
            <person name="Hoen D."/>
            <person name="Wright S."/>
            <person name="Bruskiewich R."/>
            <person name="Bureau T."/>
            <person name="Miyao A."/>
            <person name="Hirochika H."/>
            <person name="Nishikawa T."/>
            <person name="Kadowaki K."/>
            <person name="Sugiura M."/>
            <person name="Burr B."/>
            <person name="Sasaki T."/>
        </authorList>
    </citation>
    <scope>NUCLEOTIDE SEQUENCE [LARGE SCALE GENOMIC DNA]</scope>
    <source>
        <strain evidence="5">cv. Nipponbare</strain>
    </source>
</reference>
<dbReference type="InterPro" id="IPR036875">
    <property type="entry name" value="Znf_CCHC_sf"/>
</dbReference>
<feature type="compositionally biased region" description="Acidic residues" evidence="2">
    <location>
        <begin position="284"/>
        <end position="297"/>
    </location>
</feature>
<dbReference type="AlphaFoldDB" id="Q7FB33"/>
<dbReference type="InterPro" id="IPR051714">
    <property type="entry name" value="Znf_CCHC_NABP"/>
</dbReference>
<accession>Q7FB33</accession>